<protein>
    <submittedName>
        <fullName evidence="3">Ribonuclease H-like domain-containing protein</fullName>
    </submittedName>
</protein>
<evidence type="ECO:0000259" key="2">
    <source>
        <dbReference type="Pfam" id="PF14244"/>
    </source>
</evidence>
<evidence type="ECO:0000256" key="1">
    <source>
        <dbReference type="SAM" id="MobiDB-lite"/>
    </source>
</evidence>
<dbReference type="PANTHER" id="PTHR34222">
    <property type="entry name" value="GAG_PRE-INTEGRS DOMAIN-CONTAINING PROTEIN"/>
    <property type="match status" value="1"/>
</dbReference>
<sequence>MPVHGYTNDEFVADDPVTLISRLDVSDPLHLHPNDFVALTVVYVKLKVTKNYQVWSCATLLALEGKNKTSFIDGSCKRSNSDEVLGKQWDRRFNALWKQFDALIELPRFLMGLDDTYMQIRSSIFSRETLPNVRSAYAIISSEESHRVASGENQHMTHTDKELDNVYDISYLRTKVGHPNGTEAFISKIGNLRLSNGFGHVQDECPKNIGLCVAKNLKKPSQACRGVSIRPKVGFKQAKQVYRPVSKKTNANTSGNKKKDVEPTKDVSNSNPFDVLNSVENDVDLGPNGETSNLASKKANSNGSSFWNVGSSSTSTTPIVEKINKIERLTVKIDDPNITMEEYIRLEEEKACRLGKVYNWETATYGKIWYDEDVHDLRYVETEFPAIVLNDTLMSEPTVSSPNNNEIDFRISFDKSDDEDYTVIFDKNSFSYKIICVNDLKTDSENYNEKVNMPSFPSPEPTVSCFDDLDFFKDFDNEFPAIIYNNAQTSKSDL</sequence>
<keyword evidence="4" id="KW-1185">Reference proteome</keyword>
<comment type="caution">
    <text evidence="3">The sequence shown here is derived from an EMBL/GenBank/DDBJ whole genome shotgun (WGS) entry which is preliminary data.</text>
</comment>
<dbReference type="EMBL" id="BQNB010011236">
    <property type="protein sequence ID" value="GJS87925.1"/>
    <property type="molecule type" value="Genomic_DNA"/>
</dbReference>
<accession>A0ABQ4ZFX6</accession>
<dbReference type="Pfam" id="PF14244">
    <property type="entry name" value="Retrotran_gag_3"/>
    <property type="match status" value="1"/>
</dbReference>
<name>A0ABQ4ZFX6_9ASTR</name>
<reference evidence="3" key="2">
    <citation type="submission" date="2022-01" db="EMBL/GenBank/DDBJ databases">
        <authorList>
            <person name="Yamashiro T."/>
            <person name="Shiraishi A."/>
            <person name="Satake H."/>
            <person name="Nakayama K."/>
        </authorList>
    </citation>
    <scope>NUCLEOTIDE SEQUENCE</scope>
</reference>
<reference evidence="3" key="1">
    <citation type="journal article" date="2022" name="Int. J. Mol. Sci.">
        <title>Draft Genome of Tanacetum Coccineum: Genomic Comparison of Closely Related Tanacetum-Family Plants.</title>
        <authorList>
            <person name="Yamashiro T."/>
            <person name="Shiraishi A."/>
            <person name="Nakayama K."/>
            <person name="Satake H."/>
        </authorList>
    </citation>
    <scope>NUCLEOTIDE SEQUENCE</scope>
</reference>
<gene>
    <name evidence="3" type="ORF">Tco_0770561</name>
</gene>
<dbReference type="Proteomes" id="UP001151760">
    <property type="component" value="Unassembled WGS sequence"/>
</dbReference>
<feature type="domain" description="Retrotransposon Copia-like N-terminal" evidence="2">
    <location>
        <begin position="32"/>
        <end position="77"/>
    </location>
</feature>
<dbReference type="InterPro" id="IPR029472">
    <property type="entry name" value="Copia-like_N"/>
</dbReference>
<feature type="region of interest" description="Disordered" evidence="1">
    <location>
        <begin position="238"/>
        <end position="315"/>
    </location>
</feature>
<feature type="compositionally biased region" description="Polar residues" evidence="1">
    <location>
        <begin position="289"/>
        <end position="315"/>
    </location>
</feature>
<proteinExistence type="predicted"/>
<dbReference type="PANTHER" id="PTHR34222:SF79">
    <property type="entry name" value="RETROVIRUS-RELATED POL POLYPROTEIN FROM TRANSPOSON TNT 1-94"/>
    <property type="match status" value="1"/>
</dbReference>
<evidence type="ECO:0000313" key="4">
    <source>
        <dbReference type="Proteomes" id="UP001151760"/>
    </source>
</evidence>
<organism evidence="3 4">
    <name type="scientific">Tanacetum coccineum</name>
    <dbReference type="NCBI Taxonomy" id="301880"/>
    <lineage>
        <taxon>Eukaryota</taxon>
        <taxon>Viridiplantae</taxon>
        <taxon>Streptophyta</taxon>
        <taxon>Embryophyta</taxon>
        <taxon>Tracheophyta</taxon>
        <taxon>Spermatophyta</taxon>
        <taxon>Magnoliopsida</taxon>
        <taxon>eudicotyledons</taxon>
        <taxon>Gunneridae</taxon>
        <taxon>Pentapetalae</taxon>
        <taxon>asterids</taxon>
        <taxon>campanulids</taxon>
        <taxon>Asterales</taxon>
        <taxon>Asteraceae</taxon>
        <taxon>Asteroideae</taxon>
        <taxon>Anthemideae</taxon>
        <taxon>Anthemidinae</taxon>
        <taxon>Tanacetum</taxon>
    </lineage>
</organism>
<evidence type="ECO:0000313" key="3">
    <source>
        <dbReference type="EMBL" id="GJS87925.1"/>
    </source>
</evidence>